<dbReference type="STRING" id="183.GCA_002009735_02938"/>
<evidence type="ECO:0008006" key="3">
    <source>
        <dbReference type="Google" id="ProtNLM"/>
    </source>
</evidence>
<reference evidence="1 2" key="1">
    <citation type="submission" date="2011-10" db="EMBL/GenBank/DDBJ databases">
        <title>The Improved High-Quality Draft genome of Leptonema illini DSM 21528.</title>
        <authorList>
            <consortium name="US DOE Joint Genome Institute (JGI-PGF)"/>
            <person name="Lucas S."/>
            <person name="Copeland A."/>
            <person name="Lapidus A."/>
            <person name="Glavina del Rio T."/>
            <person name="Dalin E."/>
            <person name="Tice H."/>
            <person name="Bruce D."/>
            <person name="Goodwin L."/>
            <person name="Pitluck S."/>
            <person name="Peters L."/>
            <person name="Mikhailova N."/>
            <person name="Held B."/>
            <person name="Kyrpides N."/>
            <person name="Mavromatis K."/>
            <person name="Ivanova N."/>
            <person name="Markowitz V."/>
            <person name="Cheng J.-F."/>
            <person name="Hugenholtz P."/>
            <person name="Woyke T."/>
            <person name="Wu D."/>
            <person name="Gronow S."/>
            <person name="Wellnitz S."/>
            <person name="Brambilla E.-M."/>
            <person name="Klenk H.-P."/>
            <person name="Eisen J.A."/>
        </authorList>
    </citation>
    <scope>NUCLEOTIDE SEQUENCE [LARGE SCALE GENOMIC DNA]</scope>
    <source>
        <strain evidence="1 2">DSM 21528</strain>
    </source>
</reference>
<gene>
    <name evidence="1" type="ORF">Lepil_0342</name>
</gene>
<accession>H2CKJ4</accession>
<protein>
    <recommendedName>
        <fullName evidence="3">Lipoprotein</fullName>
    </recommendedName>
</protein>
<dbReference type="EMBL" id="JH597773">
    <property type="protein sequence ID" value="EHQ05049.1"/>
    <property type="molecule type" value="Genomic_DNA"/>
</dbReference>
<proteinExistence type="predicted"/>
<dbReference type="AlphaFoldDB" id="H2CKJ4"/>
<dbReference type="RefSeq" id="WP_002769341.1">
    <property type="nucleotide sequence ID" value="NZ_JH597773.1"/>
</dbReference>
<evidence type="ECO:0000313" key="1">
    <source>
        <dbReference type="EMBL" id="EHQ05049.1"/>
    </source>
</evidence>
<dbReference type="Proteomes" id="UP000005737">
    <property type="component" value="Unassembled WGS sequence"/>
</dbReference>
<keyword evidence="2" id="KW-1185">Reference proteome</keyword>
<dbReference type="PROSITE" id="PS51257">
    <property type="entry name" value="PROKAR_LIPOPROTEIN"/>
    <property type="match status" value="1"/>
</dbReference>
<sequence>MKLNRTVVFTAFAVIVSSCSTVKSLGTLGAPYPSGQSSEALCIDFSNDHTVYPADRSIGVFLFPFPFFKEVIKQQLSKYYSVFESEECNNSVRSIVIVLREVSFHTWSIGSLVPVYSVQARAAVSSDITGKNGSLVKMETQSAIFHGDYLVRSEPPLIIVARWAIIDAATKHAQKVACMDGLAICPEGSITKNEVDSLEIAKEYGELQRRDEPVVQRYLWTVPRNSQ</sequence>
<name>H2CKJ4_9LEPT</name>
<evidence type="ECO:0000313" key="2">
    <source>
        <dbReference type="Proteomes" id="UP000005737"/>
    </source>
</evidence>
<organism evidence="1 2">
    <name type="scientific">Leptonema illini DSM 21528</name>
    <dbReference type="NCBI Taxonomy" id="929563"/>
    <lineage>
        <taxon>Bacteria</taxon>
        <taxon>Pseudomonadati</taxon>
        <taxon>Spirochaetota</taxon>
        <taxon>Spirochaetia</taxon>
        <taxon>Leptospirales</taxon>
        <taxon>Leptospiraceae</taxon>
        <taxon>Leptonema</taxon>
    </lineage>
</organism>
<dbReference type="HOGENOM" id="CLU_1218543_0_0_12"/>